<accession>T1GJN4</accession>
<keyword evidence="2" id="KW-1185">Reference proteome</keyword>
<proteinExistence type="predicted"/>
<dbReference type="AlphaFoldDB" id="T1GJN4"/>
<evidence type="ECO:0000313" key="1">
    <source>
        <dbReference type="EnsemblMetazoa" id="MESCA003684-PA"/>
    </source>
</evidence>
<reference evidence="2" key="1">
    <citation type="submission" date="2013-02" db="EMBL/GenBank/DDBJ databases">
        <authorList>
            <person name="Hughes D."/>
        </authorList>
    </citation>
    <scope>NUCLEOTIDE SEQUENCE</scope>
    <source>
        <strain>Durham</strain>
        <strain evidence="2">NC isolate 2 -- Noor lab</strain>
    </source>
</reference>
<name>T1GJN4_MEGSC</name>
<protein>
    <submittedName>
        <fullName evidence="1">Uncharacterized protein</fullName>
    </submittedName>
</protein>
<organism evidence="1 2">
    <name type="scientific">Megaselia scalaris</name>
    <name type="common">Humpbacked fly</name>
    <name type="synonym">Phora scalaris</name>
    <dbReference type="NCBI Taxonomy" id="36166"/>
    <lineage>
        <taxon>Eukaryota</taxon>
        <taxon>Metazoa</taxon>
        <taxon>Ecdysozoa</taxon>
        <taxon>Arthropoda</taxon>
        <taxon>Hexapoda</taxon>
        <taxon>Insecta</taxon>
        <taxon>Pterygota</taxon>
        <taxon>Neoptera</taxon>
        <taxon>Endopterygota</taxon>
        <taxon>Diptera</taxon>
        <taxon>Brachycera</taxon>
        <taxon>Muscomorpha</taxon>
        <taxon>Platypezoidea</taxon>
        <taxon>Phoridae</taxon>
        <taxon>Megaseliini</taxon>
        <taxon>Megaselia</taxon>
    </lineage>
</organism>
<sequence>MCNANKNFKETENFVGMYSFRQPQLLLLSPDSIKEVLIDKFHSFHDNDISKN</sequence>
<dbReference type="Proteomes" id="UP000015102">
    <property type="component" value="Unassembled WGS sequence"/>
</dbReference>
<dbReference type="EnsemblMetazoa" id="MESCA003684-RA">
    <property type="protein sequence ID" value="MESCA003684-PA"/>
    <property type="gene ID" value="MESCA003684"/>
</dbReference>
<dbReference type="EMBL" id="CAQQ02389954">
    <property type="status" value="NOT_ANNOTATED_CDS"/>
    <property type="molecule type" value="Genomic_DNA"/>
</dbReference>
<evidence type="ECO:0000313" key="2">
    <source>
        <dbReference type="Proteomes" id="UP000015102"/>
    </source>
</evidence>
<dbReference type="HOGENOM" id="CLU_3093466_0_0_1"/>
<reference evidence="1" key="2">
    <citation type="submission" date="2015-06" db="UniProtKB">
        <authorList>
            <consortium name="EnsemblMetazoa"/>
        </authorList>
    </citation>
    <scope>IDENTIFICATION</scope>
</reference>